<reference evidence="1" key="4">
    <citation type="submission" date="2019-03" db="UniProtKB">
        <authorList>
            <consortium name="EnsemblPlants"/>
        </authorList>
    </citation>
    <scope>IDENTIFICATION</scope>
</reference>
<dbReference type="PANTHER" id="PTHR36483:SF5">
    <property type="entry name" value="ACIDIC PROTEIN"/>
    <property type="match status" value="1"/>
</dbReference>
<reference evidence="1" key="3">
    <citation type="journal article" date="2017" name="Nature">
        <title>Genome sequence of the progenitor of the wheat D genome Aegilops tauschii.</title>
        <authorList>
            <person name="Luo M.C."/>
            <person name="Gu Y.Q."/>
            <person name="Puiu D."/>
            <person name="Wang H."/>
            <person name="Twardziok S.O."/>
            <person name="Deal K.R."/>
            <person name="Huo N."/>
            <person name="Zhu T."/>
            <person name="Wang L."/>
            <person name="Wang Y."/>
            <person name="McGuire P.E."/>
            <person name="Liu S."/>
            <person name="Long H."/>
            <person name="Ramasamy R.K."/>
            <person name="Rodriguez J.C."/>
            <person name="Van S.L."/>
            <person name="Yuan L."/>
            <person name="Wang Z."/>
            <person name="Xia Z."/>
            <person name="Xiao L."/>
            <person name="Anderson O.D."/>
            <person name="Ouyang S."/>
            <person name="Liang Y."/>
            <person name="Zimin A.V."/>
            <person name="Pertea G."/>
            <person name="Qi P."/>
            <person name="Bennetzen J.L."/>
            <person name="Dai X."/>
            <person name="Dawson M.W."/>
            <person name="Muller H.G."/>
            <person name="Kugler K."/>
            <person name="Rivarola-Duarte L."/>
            <person name="Spannagl M."/>
            <person name="Mayer K.F.X."/>
            <person name="Lu F.H."/>
            <person name="Bevan M.W."/>
            <person name="Leroy P."/>
            <person name="Li P."/>
            <person name="You F.M."/>
            <person name="Sun Q."/>
            <person name="Liu Z."/>
            <person name="Lyons E."/>
            <person name="Wicker T."/>
            <person name="Salzberg S.L."/>
            <person name="Devos K.M."/>
            <person name="Dvorak J."/>
        </authorList>
    </citation>
    <scope>NUCLEOTIDE SEQUENCE [LARGE SCALE GENOMIC DNA]</scope>
    <source>
        <strain evidence="1">cv. AL8/78</strain>
    </source>
</reference>
<reference evidence="2" key="2">
    <citation type="journal article" date="2017" name="Nat. Plants">
        <title>The Aegilops tauschii genome reveals multiple impacts of transposons.</title>
        <authorList>
            <person name="Zhao G."/>
            <person name="Zou C."/>
            <person name="Li K."/>
            <person name="Wang K."/>
            <person name="Li T."/>
            <person name="Gao L."/>
            <person name="Zhang X."/>
            <person name="Wang H."/>
            <person name="Yang Z."/>
            <person name="Liu X."/>
            <person name="Jiang W."/>
            <person name="Mao L."/>
            <person name="Kong X."/>
            <person name="Jiao Y."/>
            <person name="Jia J."/>
        </authorList>
    </citation>
    <scope>NUCLEOTIDE SEQUENCE [LARGE SCALE GENOMIC DNA]</scope>
    <source>
        <strain evidence="2">cv. AL8/78</strain>
    </source>
</reference>
<proteinExistence type="predicted"/>
<sequence length="140" mass="15301">QISSLSLLFSFDEGEMEAKKRAATIAALCMLLIMSVPSQQQVSTMSFCSCYQQCYPGCRHSTPWWLCNVNCAGNCDVGDREDSLAACIMVCSTDSVCGPVVAPACKTTDPLTCIAFASFIDEFLMTIDVSLFFHSFFLLT</sequence>
<dbReference type="Proteomes" id="UP000015105">
    <property type="component" value="Chromosome 6D"/>
</dbReference>
<keyword evidence="2" id="KW-1185">Reference proteome</keyword>
<reference evidence="2" key="1">
    <citation type="journal article" date="2014" name="Science">
        <title>Ancient hybridizations among the ancestral genomes of bread wheat.</title>
        <authorList>
            <consortium name="International Wheat Genome Sequencing Consortium,"/>
            <person name="Marcussen T."/>
            <person name="Sandve S.R."/>
            <person name="Heier L."/>
            <person name="Spannagl M."/>
            <person name="Pfeifer M."/>
            <person name="Jakobsen K.S."/>
            <person name="Wulff B.B."/>
            <person name="Steuernagel B."/>
            <person name="Mayer K.F."/>
            <person name="Olsen O.A."/>
        </authorList>
    </citation>
    <scope>NUCLEOTIDE SEQUENCE [LARGE SCALE GENOMIC DNA]</scope>
    <source>
        <strain evidence="2">cv. AL8/78</strain>
    </source>
</reference>
<evidence type="ECO:0000313" key="2">
    <source>
        <dbReference type="Proteomes" id="UP000015105"/>
    </source>
</evidence>
<dbReference type="EnsemblPlants" id="AET6Gv20141000.2">
    <property type="protein sequence ID" value="AET6Gv20141000.2"/>
    <property type="gene ID" value="AET6Gv20141000"/>
</dbReference>
<dbReference type="PANTHER" id="PTHR36483">
    <property type="entry name" value="OS02G0130700 PROTEIN"/>
    <property type="match status" value="1"/>
</dbReference>
<dbReference type="Gramene" id="AET6Gv20141000.2">
    <property type="protein sequence ID" value="AET6Gv20141000.2"/>
    <property type="gene ID" value="AET6Gv20141000"/>
</dbReference>
<protein>
    <submittedName>
        <fullName evidence="1">Uncharacterized protein</fullName>
    </submittedName>
</protein>
<evidence type="ECO:0000313" key="1">
    <source>
        <dbReference type="EnsemblPlants" id="AET6Gv20141000.2"/>
    </source>
</evidence>
<reference evidence="1" key="5">
    <citation type="journal article" date="2021" name="G3 (Bethesda)">
        <title>Aegilops tauschii genome assembly Aet v5.0 features greater sequence contiguity and improved annotation.</title>
        <authorList>
            <person name="Wang L."/>
            <person name="Zhu T."/>
            <person name="Rodriguez J.C."/>
            <person name="Deal K.R."/>
            <person name="Dubcovsky J."/>
            <person name="McGuire P.E."/>
            <person name="Lux T."/>
            <person name="Spannagl M."/>
            <person name="Mayer K.F.X."/>
            <person name="Baldrich P."/>
            <person name="Meyers B.C."/>
            <person name="Huo N."/>
            <person name="Gu Y.Q."/>
            <person name="Zhou H."/>
            <person name="Devos K.M."/>
            <person name="Bennetzen J.L."/>
            <person name="Unver T."/>
            <person name="Budak H."/>
            <person name="Gulick P.J."/>
            <person name="Galiba G."/>
            <person name="Kalapos B."/>
            <person name="Nelson D.R."/>
            <person name="Li P."/>
            <person name="You F.M."/>
            <person name="Luo M.C."/>
            <person name="Dvorak J."/>
        </authorList>
    </citation>
    <scope>NUCLEOTIDE SEQUENCE [LARGE SCALE GENOMIC DNA]</scope>
    <source>
        <strain evidence="1">cv. AL8/78</strain>
    </source>
</reference>
<dbReference type="AlphaFoldDB" id="A0A453MY38"/>
<organism evidence="1 2">
    <name type="scientific">Aegilops tauschii subsp. strangulata</name>
    <name type="common">Goatgrass</name>
    <dbReference type="NCBI Taxonomy" id="200361"/>
    <lineage>
        <taxon>Eukaryota</taxon>
        <taxon>Viridiplantae</taxon>
        <taxon>Streptophyta</taxon>
        <taxon>Embryophyta</taxon>
        <taxon>Tracheophyta</taxon>
        <taxon>Spermatophyta</taxon>
        <taxon>Magnoliopsida</taxon>
        <taxon>Liliopsida</taxon>
        <taxon>Poales</taxon>
        <taxon>Poaceae</taxon>
        <taxon>BOP clade</taxon>
        <taxon>Pooideae</taxon>
        <taxon>Triticodae</taxon>
        <taxon>Triticeae</taxon>
        <taxon>Triticinae</taxon>
        <taxon>Aegilops</taxon>
    </lineage>
</organism>
<accession>A0A453MY38</accession>
<name>A0A453MY38_AEGTS</name>